<proteinExistence type="predicted"/>
<name>A0AAD4YL45_PRUDU</name>
<sequence>MAYSASGSFSGQAPLASSSCRFNKLPKEFRVKLPAIIDDDCIGKTESAANVSPDEVFHPGCHYGYESFGLHPFVEIVHSNHDIVDLAFPLALDRSSLVPIKRKTMGLRSVLQARQGCEVCCRRVDNFRTSLLVYLRPGA</sequence>
<gene>
    <name evidence="1" type="ORF">L3X38_042219</name>
</gene>
<dbReference type="Proteomes" id="UP001054821">
    <property type="component" value="Chromosome 8"/>
</dbReference>
<evidence type="ECO:0000313" key="1">
    <source>
        <dbReference type="EMBL" id="KAI5313045.1"/>
    </source>
</evidence>
<dbReference type="EMBL" id="JAJFAZ020000008">
    <property type="protein sequence ID" value="KAI5313045.1"/>
    <property type="molecule type" value="Genomic_DNA"/>
</dbReference>
<protein>
    <submittedName>
        <fullName evidence="1">Uncharacterized protein</fullName>
    </submittedName>
</protein>
<keyword evidence="2" id="KW-1185">Reference proteome</keyword>
<comment type="caution">
    <text evidence="1">The sequence shown here is derived from an EMBL/GenBank/DDBJ whole genome shotgun (WGS) entry which is preliminary data.</text>
</comment>
<accession>A0AAD4YL45</accession>
<evidence type="ECO:0000313" key="2">
    <source>
        <dbReference type="Proteomes" id="UP001054821"/>
    </source>
</evidence>
<organism evidence="1 2">
    <name type="scientific">Prunus dulcis</name>
    <name type="common">Almond</name>
    <name type="synonym">Amygdalus dulcis</name>
    <dbReference type="NCBI Taxonomy" id="3755"/>
    <lineage>
        <taxon>Eukaryota</taxon>
        <taxon>Viridiplantae</taxon>
        <taxon>Streptophyta</taxon>
        <taxon>Embryophyta</taxon>
        <taxon>Tracheophyta</taxon>
        <taxon>Spermatophyta</taxon>
        <taxon>Magnoliopsida</taxon>
        <taxon>eudicotyledons</taxon>
        <taxon>Gunneridae</taxon>
        <taxon>Pentapetalae</taxon>
        <taxon>rosids</taxon>
        <taxon>fabids</taxon>
        <taxon>Rosales</taxon>
        <taxon>Rosaceae</taxon>
        <taxon>Amygdaloideae</taxon>
        <taxon>Amygdaleae</taxon>
        <taxon>Prunus</taxon>
    </lineage>
</organism>
<dbReference type="AlphaFoldDB" id="A0AAD4YL45"/>
<reference evidence="1 2" key="1">
    <citation type="journal article" date="2022" name="G3 (Bethesda)">
        <title>Whole-genome sequence and methylome profiling of the almond [Prunus dulcis (Mill.) D.A. Webb] cultivar 'Nonpareil'.</title>
        <authorList>
            <person name="D'Amico-Willman K.M."/>
            <person name="Ouma W.Z."/>
            <person name="Meulia T."/>
            <person name="Sideli G.M."/>
            <person name="Gradziel T.M."/>
            <person name="Fresnedo-Ramirez J."/>
        </authorList>
    </citation>
    <scope>NUCLEOTIDE SEQUENCE [LARGE SCALE GENOMIC DNA]</scope>
    <source>
        <strain evidence="1">Clone GOH B32 T37-40</strain>
    </source>
</reference>